<accession>A0A932GNI4</accession>
<comment type="caution">
    <text evidence="2">The sequence shown here is derived from an EMBL/GenBank/DDBJ whole genome shotgun (WGS) entry which is preliminary data.</text>
</comment>
<dbReference type="InterPro" id="IPR022409">
    <property type="entry name" value="PKD/Chitinase_dom"/>
</dbReference>
<dbReference type="SMART" id="SM00089">
    <property type="entry name" value="PKD"/>
    <property type="match status" value="3"/>
</dbReference>
<evidence type="ECO:0000313" key="3">
    <source>
        <dbReference type="Proteomes" id="UP000741360"/>
    </source>
</evidence>
<dbReference type="Pfam" id="PF22352">
    <property type="entry name" value="K319L-like_PKD"/>
    <property type="match status" value="3"/>
</dbReference>
<dbReference type="PANTHER" id="PTHR46182:SF2">
    <property type="entry name" value="FI19480P1"/>
    <property type="match status" value="1"/>
</dbReference>
<dbReference type="EMBL" id="JACPSX010000056">
    <property type="protein sequence ID" value="MBI3014115.1"/>
    <property type="molecule type" value="Genomic_DNA"/>
</dbReference>
<evidence type="ECO:0000313" key="2">
    <source>
        <dbReference type="EMBL" id="MBI3014115.1"/>
    </source>
</evidence>
<gene>
    <name evidence="2" type="ORF">HYY65_03395</name>
</gene>
<feature type="domain" description="PKD/Chitinase" evidence="1">
    <location>
        <begin position="94"/>
        <end position="186"/>
    </location>
</feature>
<dbReference type="Gene3D" id="2.60.40.10">
    <property type="entry name" value="Immunoglobulins"/>
    <property type="match status" value="3"/>
</dbReference>
<dbReference type="Proteomes" id="UP000741360">
    <property type="component" value="Unassembled WGS sequence"/>
</dbReference>
<organism evidence="2 3">
    <name type="scientific">Tectimicrobiota bacterium</name>
    <dbReference type="NCBI Taxonomy" id="2528274"/>
    <lineage>
        <taxon>Bacteria</taxon>
        <taxon>Pseudomonadati</taxon>
        <taxon>Nitrospinota/Tectimicrobiota group</taxon>
        <taxon>Candidatus Tectimicrobiota</taxon>
    </lineage>
</organism>
<feature type="domain" description="PKD/Chitinase" evidence="1">
    <location>
        <begin position="193"/>
        <end position="283"/>
    </location>
</feature>
<protein>
    <recommendedName>
        <fullName evidence="1">PKD/Chitinase domain-containing protein</fullName>
    </recommendedName>
</protein>
<dbReference type="GO" id="GO:0016020">
    <property type="term" value="C:membrane"/>
    <property type="evidence" value="ECO:0007669"/>
    <property type="project" value="TreeGrafter"/>
</dbReference>
<feature type="domain" description="PKD/Chitinase" evidence="1">
    <location>
        <begin position="5"/>
        <end position="89"/>
    </location>
</feature>
<reference evidence="2" key="1">
    <citation type="submission" date="2020-07" db="EMBL/GenBank/DDBJ databases">
        <title>Huge and variable diversity of episymbiotic CPR bacteria and DPANN archaea in groundwater ecosystems.</title>
        <authorList>
            <person name="He C.Y."/>
            <person name="Keren R."/>
            <person name="Whittaker M."/>
            <person name="Farag I.F."/>
            <person name="Doudna J."/>
            <person name="Cate J.H.D."/>
            <person name="Banfield J.F."/>
        </authorList>
    </citation>
    <scope>NUCLEOTIDE SEQUENCE</scope>
    <source>
        <strain evidence="2">NC_groundwater_717_Ag_S-0.2um_59_8</strain>
    </source>
</reference>
<sequence>MANAGPDQTVNEGILVTLDGTGSTGQNLTFSWTQLAGPVVTLSGANTPTPSFTPLLPGGFGSQVLTFQLTVTSGDLASSDTVDITVKNVNHGPVALAGADQTVNEGSLVTLDGSASYDPDSDPITYQWVQTGGDPVTLNGPTTATPTFTAPILSGGVGGSSTLTFALTVSDDALSSPADEVQVVVEQVNHAPVANAGAPQTVHSGSLVTLDGTGSYDPDSDPITYQWVQTGGDPVVTLTGATTPTPSFVAPPVSGTTSLIFELTVSDTLFSSTAAVSITVKNGPPVCGVASAVPSLLWPPNHGLVPVSISGVTDPDDSGVAISIVGVTQDEPVNGLGDGDTSPDAVIKGDKVLLRAERSGTGNGRVYEVRFTADDGQGGACSGAVSVKVPHSNKRGVVTIDDGQLYDSTQP</sequence>
<dbReference type="PANTHER" id="PTHR46182">
    <property type="entry name" value="FI19480P1"/>
    <property type="match status" value="1"/>
</dbReference>
<dbReference type="InterPro" id="IPR013783">
    <property type="entry name" value="Ig-like_fold"/>
</dbReference>
<dbReference type="GO" id="GO:0031410">
    <property type="term" value="C:cytoplasmic vesicle"/>
    <property type="evidence" value="ECO:0007669"/>
    <property type="project" value="TreeGrafter"/>
</dbReference>
<name>A0A932GNI4_UNCTE</name>
<dbReference type="AlphaFoldDB" id="A0A932GNI4"/>
<evidence type="ECO:0000259" key="1">
    <source>
        <dbReference type="SMART" id="SM00089"/>
    </source>
</evidence>
<dbReference type="InterPro" id="IPR029865">
    <property type="entry name" value="KIAA0319-like"/>
</dbReference>
<proteinExistence type="predicted"/>